<dbReference type="GO" id="GO:0008961">
    <property type="term" value="F:phosphatidylglycerol-prolipoprotein diacylglyceryl transferase activity"/>
    <property type="evidence" value="ECO:0007669"/>
    <property type="project" value="UniProtKB-UniRule"/>
</dbReference>
<keyword evidence="6 7" id="KW-0472">Membrane</keyword>
<comment type="function">
    <text evidence="7">Catalyzes the transfer of the diacylglyceryl group from phosphatidylglycerol to the sulfhydryl group of the N-terminal cysteine of a prolipoprotein, the first step in the formation of mature lipoproteins.</text>
</comment>
<feature type="transmembrane region" description="Helical" evidence="7">
    <location>
        <begin position="223"/>
        <end position="240"/>
    </location>
</feature>
<dbReference type="NCBIfam" id="TIGR00544">
    <property type="entry name" value="lgt"/>
    <property type="match status" value="1"/>
</dbReference>
<protein>
    <recommendedName>
        <fullName evidence="7">Phosphatidylglycerol--prolipoprotein diacylglyceryl transferase</fullName>
        <ecNumber evidence="7">2.5.1.145</ecNumber>
    </recommendedName>
</protein>
<dbReference type="EMBL" id="CP064942">
    <property type="protein sequence ID" value="QPH54908.1"/>
    <property type="molecule type" value="Genomic_DNA"/>
</dbReference>
<dbReference type="GO" id="GO:0005886">
    <property type="term" value="C:plasma membrane"/>
    <property type="evidence" value="ECO:0007669"/>
    <property type="project" value="UniProtKB-SubCell"/>
</dbReference>
<dbReference type="KEGG" id="poz:I0K15_03825"/>
<keyword evidence="5 7" id="KW-1133">Transmembrane helix</keyword>
<dbReference type="AlphaFoldDB" id="A0A7S9QDE4"/>
<dbReference type="Proteomes" id="UP000594800">
    <property type="component" value="Chromosome"/>
</dbReference>
<evidence type="ECO:0000313" key="9">
    <source>
        <dbReference type="Proteomes" id="UP000594800"/>
    </source>
</evidence>
<feature type="transmembrane region" description="Helical" evidence="7">
    <location>
        <begin position="137"/>
        <end position="155"/>
    </location>
</feature>
<dbReference type="PANTHER" id="PTHR30589">
    <property type="entry name" value="PROLIPOPROTEIN DIACYLGLYCERYL TRANSFERASE"/>
    <property type="match status" value="1"/>
</dbReference>
<gene>
    <name evidence="7" type="primary">lgt</name>
    <name evidence="8" type="ORF">I0K15_03825</name>
</gene>
<comment type="pathway">
    <text evidence="7">Protein modification; lipoprotein biosynthesis (diacylglyceryl transfer).</text>
</comment>
<evidence type="ECO:0000256" key="7">
    <source>
        <dbReference type="HAMAP-Rule" id="MF_01147"/>
    </source>
</evidence>
<comment type="similarity">
    <text evidence="1 7">Belongs to the Lgt family.</text>
</comment>
<feature type="transmembrane region" description="Helical" evidence="7">
    <location>
        <begin position="198"/>
        <end position="216"/>
    </location>
</feature>
<feature type="transmembrane region" description="Helical" evidence="7">
    <location>
        <begin position="67"/>
        <end position="87"/>
    </location>
</feature>
<keyword evidence="4 7" id="KW-0812">Transmembrane</keyword>
<evidence type="ECO:0000256" key="5">
    <source>
        <dbReference type="ARBA" id="ARBA00022989"/>
    </source>
</evidence>
<keyword evidence="8" id="KW-0449">Lipoprotein</keyword>
<dbReference type="InterPro" id="IPR001640">
    <property type="entry name" value="Lgt"/>
</dbReference>
<dbReference type="HAMAP" id="MF_01147">
    <property type="entry name" value="Lgt"/>
    <property type="match status" value="1"/>
</dbReference>
<comment type="subcellular location">
    <subcellularLocation>
        <location evidence="7">Cell membrane</location>
        <topology evidence="7">Multi-pass membrane protein</topology>
    </subcellularLocation>
</comment>
<dbReference type="PANTHER" id="PTHR30589:SF0">
    <property type="entry name" value="PHOSPHATIDYLGLYCEROL--PROLIPOPROTEIN DIACYLGLYCERYL TRANSFERASE"/>
    <property type="match status" value="1"/>
</dbReference>
<dbReference type="Pfam" id="PF01790">
    <property type="entry name" value="LGT"/>
    <property type="match status" value="1"/>
</dbReference>
<dbReference type="GO" id="GO:0042158">
    <property type="term" value="P:lipoprotein biosynthetic process"/>
    <property type="evidence" value="ECO:0007669"/>
    <property type="project" value="UniProtKB-UniRule"/>
</dbReference>
<sequence length="299" mass="33456">MPFPDIDPVALRLPFEIFGIELALRWYALAYIAGILLGWWLAVRLLKRDRLWGSAGAPMEPKLAEDFLTWIIIGIIAGGRLGFVIFYQPGYYLANPMEIPQVWDGGMAFHGGFLGVVLAITIFCWRHDLRLWSVADMVAMVTPIGIFFGRIANFINGELWGRPTTVPWGVAFPDPRAQTCPDFWTEACLRHPSQLYEAALEGLVLFAVLCWAVWIGRRLAQPGYIAGLFFIGYGLGRFIVEFFRQGDAQFVSEANPFGQIIRFGESAWAGLSMGQLLSLPMIVVGLALLVWATRRSRPA</sequence>
<keyword evidence="3 7" id="KW-0808">Transferase</keyword>
<feature type="transmembrane region" description="Helical" evidence="7">
    <location>
        <begin position="107"/>
        <end position="125"/>
    </location>
</feature>
<accession>A0A7S9QDE4</accession>
<evidence type="ECO:0000256" key="1">
    <source>
        <dbReference type="ARBA" id="ARBA00007150"/>
    </source>
</evidence>
<comment type="catalytic activity">
    <reaction evidence="7">
        <text>L-cysteinyl-[prolipoprotein] + a 1,2-diacyl-sn-glycero-3-phospho-(1'-sn-glycerol) = an S-1,2-diacyl-sn-glyceryl-L-cysteinyl-[prolipoprotein] + sn-glycerol 1-phosphate + H(+)</text>
        <dbReference type="Rhea" id="RHEA:56712"/>
        <dbReference type="Rhea" id="RHEA-COMP:14679"/>
        <dbReference type="Rhea" id="RHEA-COMP:14680"/>
        <dbReference type="ChEBI" id="CHEBI:15378"/>
        <dbReference type="ChEBI" id="CHEBI:29950"/>
        <dbReference type="ChEBI" id="CHEBI:57685"/>
        <dbReference type="ChEBI" id="CHEBI:64716"/>
        <dbReference type="ChEBI" id="CHEBI:140658"/>
        <dbReference type="EC" id="2.5.1.145"/>
    </reaction>
</comment>
<keyword evidence="2 7" id="KW-1003">Cell membrane</keyword>
<dbReference type="EC" id="2.5.1.145" evidence="7"/>
<evidence type="ECO:0000256" key="3">
    <source>
        <dbReference type="ARBA" id="ARBA00022679"/>
    </source>
</evidence>
<evidence type="ECO:0000256" key="4">
    <source>
        <dbReference type="ARBA" id="ARBA00022692"/>
    </source>
</evidence>
<dbReference type="UniPathway" id="UPA00664"/>
<keyword evidence="9" id="KW-1185">Reference proteome</keyword>
<feature type="transmembrane region" description="Helical" evidence="7">
    <location>
        <begin position="26"/>
        <end position="46"/>
    </location>
</feature>
<proteinExistence type="inferred from homology"/>
<feature type="binding site" evidence="7">
    <location>
        <position position="150"/>
    </location>
    <ligand>
        <name>a 1,2-diacyl-sn-glycero-3-phospho-(1'-sn-glycerol)</name>
        <dbReference type="ChEBI" id="CHEBI:64716"/>
    </ligand>
</feature>
<organism evidence="8 9">
    <name type="scientific">Pontivivens ytuae</name>
    <dbReference type="NCBI Taxonomy" id="2789856"/>
    <lineage>
        <taxon>Bacteria</taxon>
        <taxon>Pseudomonadati</taxon>
        <taxon>Pseudomonadota</taxon>
        <taxon>Alphaproteobacteria</taxon>
        <taxon>Rhodobacterales</taxon>
        <taxon>Paracoccaceae</taxon>
        <taxon>Pontivivens</taxon>
    </lineage>
</organism>
<evidence type="ECO:0000256" key="2">
    <source>
        <dbReference type="ARBA" id="ARBA00022475"/>
    </source>
</evidence>
<dbReference type="RefSeq" id="WP_196104109.1">
    <property type="nucleotide sequence ID" value="NZ_CP064942.1"/>
</dbReference>
<evidence type="ECO:0000313" key="8">
    <source>
        <dbReference type="EMBL" id="QPH54908.1"/>
    </source>
</evidence>
<evidence type="ECO:0000256" key="6">
    <source>
        <dbReference type="ARBA" id="ARBA00023136"/>
    </source>
</evidence>
<dbReference type="PROSITE" id="PS01311">
    <property type="entry name" value="LGT"/>
    <property type="match status" value="1"/>
</dbReference>
<name>A0A7S9QDE4_9RHOB</name>
<reference evidence="8 9" key="1">
    <citation type="submission" date="2020-11" db="EMBL/GenBank/DDBJ databases">
        <title>Description of Pontivivens ytuae sp. nov. isolated from deep sea sediment of Mariana Trench.</title>
        <authorList>
            <person name="Wang Z."/>
            <person name="Sun Q.-L."/>
            <person name="Xu X.-D."/>
            <person name="Tang Y.-Z."/>
            <person name="Zhang J."/>
        </authorList>
    </citation>
    <scope>NUCLEOTIDE SEQUENCE [LARGE SCALE GENOMIC DNA]</scope>
    <source>
        <strain evidence="8 9">MT2928</strain>
    </source>
</reference>
<feature type="transmembrane region" description="Helical" evidence="7">
    <location>
        <begin position="273"/>
        <end position="292"/>
    </location>
</feature>